<dbReference type="AlphaFoldDB" id="A0A553GY97"/>
<dbReference type="Proteomes" id="UP000315235">
    <property type="component" value="Unassembled WGS sequence"/>
</dbReference>
<evidence type="ECO:0000313" key="13">
    <source>
        <dbReference type="Proteomes" id="UP000315235"/>
    </source>
</evidence>
<dbReference type="InterPro" id="IPR001444">
    <property type="entry name" value="Flag_bb_rod_N"/>
</dbReference>
<dbReference type="InterPro" id="IPR049119">
    <property type="entry name" value="FlgK_D2-like"/>
</dbReference>
<dbReference type="GO" id="GO:0009424">
    <property type="term" value="C:bacterial-type flagellum hook"/>
    <property type="evidence" value="ECO:0007669"/>
    <property type="project" value="InterPro"/>
</dbReference>
<dbReference type="PRINTS" id="PR01005">
    <property type="entry name" value="FLGHOOKAP1"/>
</dbReference>
<comment type="subcellular location">
    <subcellularLocation>
        <location evidence="1">Bacterial flagellum</location>
    </subcellularLocation>
    <subcellularLocation>
        <location evidence="2">Secreted</location>
    </subcellularLocation>
</comment>
<evidence type="ECO:0000256" key="6">
    <source>
        <dbReference type="ARBA" id="ARBA00023143"/>
    </source>
</evidence>
<dbReference type="Pfam" id="PF00460">
    <property type="entry name" value="Flg_bb_rod"/>
    <property type="match status" value="1"/>
</dbReference>
<evidence type="ECO:0000256" key="1">
    <source>
        <dbReference type="ARBA" id="ARBA00004365"/>
    </source>
</evidence>
<evidence type="ECO:0000256" key="4">
    <source>
        <dbReference type="ARBA" id="ARBA00016244"/>
    </source>
</evidence>
<evidence type="ECO:0000256" key="2">
    <source>
        <dbReference type="ARBA" id="ARBA00004613"/>
    </source>
</evidence>
<dbReference type="RefSeq" id="WP_143488792.1">
    <property type="nucleotide sequence ID" value="NZ_VJOY01000008.1"/>
</dbReference>
<evidence type="ECO:0000259" key="10">
    <source>
        <dbReference type="Pfam" id="PF21158"/>
    </source>
</evidence>
<sequence>MADLLSIGLSGLKATQVALATTGHNISNVNTPGYSRQQSVQQTNLPQATGAGYIGTGSQVVDVRRLASEFLTSQLRSATSQNSESQAFLGQIEQLDSLLSSTTTGISPSLQAFFTSLQTAAQNPSLVAGREAVLTASQNLASSFNTLYDQLDKQNSLINQQLGALTGQVNSMATSVANYNQSIAAARANGSEPNDLLDARDEVVRRLSEMIGVQSVAQNDGSVNLFIGTGQPLVVGSTPSQLQATAGQDDPSRFQIQMVTNGVAQNITSQIGGGEIGGLLAYRDTVLDKSYNTLGQVALTVSDTINKQLGQGLDLSGRPGTNLFSDINEAQAASLRVLPNTNNTSNVSGVLNITDTAKLTSSDYRLDYDGTNFTARRVSDNAPMTVTVSGTSPYNLTFKDAAGVDQGFQVQLNSLPAANDSFSLQPTRRGASTISSVLTHPDQLAFSGTVNAQATTNNRGTGTIGQPSMVTGPSPVNTADLQRLFGANGVSMSFDATTNTLNTGNLPAGATLSYVSPSTTALVPGQNNTLRLNYTDPVTSNAYTYEFTLSGIPQSGDSFSLAFNSTGVSDNRNALALVALQTKPTVNVGNTQTTYNSAYGALVERVGSLTDQVRTNSASSEAVLKQAQDNRDSLAGVNLDEEAANLIQFQQYYNASAQVIKVAQSLFDTLINAFS</sequence>
<dbReference type="GO" id="GO:0044780">
    <property type="term" value="P:bacterial-type flagellum assembly"/>
    <property type="evidence" value="ECO:0007669"/>
    <property type="project" value="InterPro"/>
</dbReference>
<feature type="domain" description="Flagellar basal body rod protein N-terminal" evidence="8">
    <location>
        <begin position="7"/>
        <end position="34"/>
    </location>
</feature>
<comment type="similarity">
    <text evidence="3">Belongs to the flagella basal body rod proteins family.</text>
</comment>
<keyword evidence="6" id="KW-0975">Bacterial flagellum</keyword>
<evidence type="ECO:0000259" key="11">
    <source>
        <dbReference type="Pfam" id="PF22638"/>
    </source>
</evidence>
<gene>
    <name evidence="12" type="primary">flgK</name>
    <name evidence="12" type="ORF">FM069_13055</name>
</gene>
<comment type="caution">
    <text evidence="12">The sequence shown here is derived from an EMBL/GenBank/DDBJ whole genome shotgun (WGS) entry which is preliminary data.</text>
</comment>
<feature type="domain" description="Flagellar basal-body/hook protein C-terminal" evidence="9">
    <location>
        <begin position="635"/>
        <end position="672"/>
    </location>
</feature>
<evidence type="ECO:0000259" key="9">
    <source>
        <dbReference type="Pfam" id="PF06429"/>
    </source>
</evidence>
<keyword evidence="12" id="KW-0966">Cell projection</keyword>
<dbReference type="PANTHER" id="PTHR30033:SF1">
    <property type="entry name" value="FLAGELLAR HOOK-ASSOCIATED PROTEIN 1"/>
    <property type="match status" value="1"/>
</dbReference>
<keyword evidence="12" id="KW-0282">Flagellum</keyword>
<feature type="domain" description="Flagellar hook-associated protein 1 D2-like" evidence="10">
    <location>
        <begin position="339"/>
        <end position="426"/>
    </location>
</feature>
<evidence type="ECO:0000313" key="12">
    <source>
        <dbReference type="EMBL" id="TRX74464.1"/>
    </source>
</evidence>
<accession>A0A553GY97</accession>
<dbReference type="Pfam" id="PF22638">
    <property type="entry name" value="FlgK_D1"/>
    <property type="match status" value="1"/>
</dbReference>
<organism evidence="12 13">
    <name type="scientific">Pseudomonas mangiferae</name>
    <dbReference type="NCBI Taxonomy" id="2593654"/>
    <lineage>
        <taxon>Bacteria</taxon>
        <taxon>Pseudomonadati</taxon>
        <taxon>Pseudomonadota</taxon>
        <taxon>Gammaproteobacteria</taxon>
        <taxon>Pseudomonadales</taxon>
        <taxon>Pseudomonadaceae</taxon>
        <taxon>Pseudomonas</taxon>
    </lineage>
</organism>
<dbReference type="OrthoDB" id="9802553at2"/>
<evidence type="ECO:0000256" key="5">
    <source>
        <dbReference type="ARBA" id="ARBA00022525"/>
    </source>
</evidence>
<dbReference type="Pfam" id="PF21158">
    <property type="entry name" value="flgK_1st_1"/>
    <property type="match status" value="1"/>
</dbReference>
<keyword evidence="13" id="KW-1185">Reference proteome</keyword>
<protein>
    <recommendedName>
        <fullName evidence="4">Flagellar hook-associated protein 1</fullName>
    </recommendedName>
</protein>
<keyword evidence="12" id="KW-0969">Cilium</keyword>
<dbReference type="Pfam" id="PF06429">
    <property type="entry name" value="Flg_bbr_C"/>
    <property type="match status" value="1"/>
</dbReference>
<reference evidence="12 13" key="1">
    <citation type="submission" date="2019-07" db="EMBL/GenBank/DDBJ databases">
        <title>Pseudomonas mangiferae sp. nov., isolated from bark of mango tree in Thailand.</title>
        <authorList>
            <person name="Srisuk N."/>
            <person name="Anurat P."/>
        </authorList>
    </citation>
    <scope>NUCLEOTIDE SEQUENCE [LARGE SCALE GENOMIC DNA]</scope>
    <source>
        <strain evidence="12 13">DMKU_BBB3-04</strain>
    </source>
</reference>
<name>A0A553GY97_9PSED</name>
<feature type="domain" description="Flagellar hook-associated protein FlgK helical" evidence="11">
    <location>
        <begin position="93"/>
        <end position="324"/>
    </location>
</feature>
<keyword evidence="5" id="KW-0964">Secreted</keyword>
<dbReference type="NCBIfam" id="TIGR02492">
    <property type="entry name" value="flgK_ends"/>
    <property type="match status" value="1"/>
</dbReference>
<dbReference type="EMBL" id="VJOY01000008">
    <property type="protein sequence ID" value="TRX74464.1"/>
    <property type="molecule type" value="Genomic_DNA"/>
</dbReference>
<feature type="region of interest" description="Disordered" evidence="7">
    <location>
        <begin position="453"/>
        <end position="472"/>
    </location>
</feature>
<dbReference type="InterPro" id="IPR010930">
    <property type="entry name" value="Flg_bb/hook_C_dom"/>
</dbReference>
<dbReference type="SUPFAM" id="SSF64518">
    <property type="entry name" value="Phase 1 flagellin"/>
    <property type="match status" value="2"/>
</dbReference>
<proteinExistence type="inferred from homology"/>
<evidence type="ECO:0000256" key="7">
    <source>
        <dbReference type="SAM" id="MobiDB-lite"/>
    </source>
</evidence>
<dbReference type="InterPro" id="IPR053927">
    <property type="entry name" value="FlgK_helical"/>
</dbReference>
<dbReference type="GO" id="GO:0005198">
    <property type="term" value="F:structural molecule activity"/>
    <property type="evidence" value="ECO:0007669"/>
    <property type="project" value="InterPro"/>
</dbReference>
<evidence type="ECO:0000256" key="3">
    <source>
        <dbReference type="ARBA" id="ARBA00009677"/>
    </source>
</evidence>
<dbReference type="GO" id="GO:0005576">
    <property type="term" value="C:extracellular region"/>
    <property type="evidence" value="ECO:0007669"/>
    <property type="project" value="UniProtKB-SubCell"/>
</dbReference>
<dbReference type="PANTHER" id="PTHR30033">
    <property type="entry name" value="FLAGELLAR HOOK-ASSOCIATED PROTEIN 1"/>
    <property type="match status" value="1"/>
</dbReference>
<dbReference type="InterPro" id="IPR002371">
    <property type="entry name" value="FlgK"/>
</dbReference>
<evidence type="ECO:0000259" key="8">
    <source>
        <dbReference type="Pfam" id="PF00460"/>
    </source>
</evidence>